<feature type="transmembrane region" description="Helical" evidence="13">
    <location>
        <begin position="149"/>
        <end position="171"/>
    </location>
</feature>
<evidence type="ECO:0000259" key="15">
    <source>
        <dbReference type="PROSITE" id="PS50929"/>
    </source>
</evidence>
<dbReference type="PANTHER" id="PTHR24223">
    <property type="entry name" value="ATP-BINDING CASSETTE SUB-FAMILY C"/>
    <property type="match status" value="1"/>
</dbReference>
<dbReference type="FunFam" id="1.20.1560.10:FF:000003">
    <property type="entry name" value="ABC transporter C family member 10"/>
    <property type="match status" value="1"/>
</dbReference>
<dbReference type="SUPFAM" id="SSF90123">
    <property type="entry name" value="ABC transporter transmembrane region"/>
    <property type="match status" value="2"/>
</dbReference>
<dbReference type="CDD" id="cd18579">
    <property type="entry name" value="ABC_6TM_ABCC_D1"/>
    <property type="match status" value="1"/>
</dbReference>
<dbReference type="Gramene" id="Psat06G0524900-T1">
    <property type="protein sequence ID" value="KAI5400252.1"/>
    <property type="gene ID" value="KIW84_065249"/>
</dbReference>
<keyword evidence="9" id="KW-1278">Translocase</keyword>
<dbReference type="FunFam" id="3.40.50.300:FF:000169">
    <property type="entry name" value="ABC transporter C family member 3"/>
    <property type="match status" value="1"/>
</dbReference>
<dbReference type="InterPro" id="IPR003593">
    <property type="entry name" value="AAA+_ATPase"/>
</dbReference>
<feature type="domain" description="ABC transporter" evidence="14">
    <location>
        <begin position="628"/>
        <end position="850"/>
    </location>
</feature>
<dbReference type="PROSITE" id="PS50929">
    <property type="entry name" value="ABC_TM1F"/>
    <property type="match status" value="2"/>
</dbReference>
<evidence type="ECO:0000256" key="4">
    <source>
        <dbReference type="ARBA" id="ARBA00022448"/>
    </source>
</evidence>
<dbReference type="InterPro" id="IPR036640">
    <property type="entry name" value="ABC1_TM_sf"/>
</dbReference>
<feature type="transmembrane region" description="Helical" evidence="13">
    <location>
        <begin position="81"/>
        <end position="102"/>
    </location>
</feature>
<protein>
    <recommendedName>
        <fullName evidence="3">ABC-type xenobiotic transporter</fullName>
        <ecNumber evidence="3">7.6.2.2</ecNumber>
    </recommendedName>
</protein>
<keyword evidence="11 13" id="KW-0472">Membrane</keyword>
<evidence type="ECO:0000256" key="9">
    <source>
        <dbReference type="ARBA" id="ARBA00022967"/>
    </source>
</evidence>
<evidence type="ECO:0000256" key="6">
    <source>
        <dbReference type="ARBA" id="ARBA00022737"/>
    </source>
</evidence>
<evidence type="ECO:0000256" key="2">
    <source>
        <dbReference type="ARBA" id="ARBA00009726"/>
    </source>
</evidence>
<evidence type="ECO:0000256" key="13">
    <source>
        <dbReference type="SAM" id="Phobius"/>
    </source>
</evidence>
<evidence type="ECO:0000259" key="14">
    <source>
        <dbReference type="PROSITE" id="PS50893"/>
    </source>
</evidence>
<evidence type="ECO:0000256" key="3">
    <source>
        <dbReference type="ARBA" id="ARBA00012191"/>
    </source>
</evidence>
<dbReference type="InterPro" id="IPR044726">
    <property type="entry name" value="ABCC_6TM_D2"/>
</dbReference>
<feature type="transmembrane region" description="Helical" evidence="13">
    <location>
        <begin position="536"/>
        <end position="556"/>
    </location>
</feature>
<evidence type="ECO:0000256" key="7">
    <source>
        <dbReference type="ARBA" id="ARBA00022741"/>
    </source>
</evidence>
<evidence type="ECO:0000256" key="1">
    <source>
        <dbReference type="ARBA" id="ARBA00004141"/>
    </source>
</evidence>
<dbReference type="Pfam" id="PF24358">
    <property type="entry name" value="ABCC10_N"/>
    <property type="match status" value="1"/>
</dbReference>
<evidence type="ECO:0000313" key="16">
    <source>
        <dbReference type="EMBL" id="KAI5400252.1"/>
    </source>
</evidence>
<evidence type="ECO:0000256" key="8">
    <source>
        <dbReference type="ARBA" id="ARBA00022840"/>
    </source>
</evidence>
<feature type="domain" description="ABC transmembrane type-1" evidence="15">
    <location>
        <begin position="311"/>
        <end position="591"/>
    </location>
</feature>
<dbReference type="InterPro" id="IPR017871">
    <property type="entry name" value="ABC_transporter-like_CS"/>
</dbReference>
<dbReference type="Pfam" id="PF00005">
    <property type="entry name" value="ABC_tran"/>
    <property type="match status" value="2"/>
</dbReference>
<keyword evidence="4" id="KW-0813">Transport</keyword>
<dbReference type="CDD" id="cd18580">
    <property type="entry name" value="ABC_6TM_ABCC_D2"/>
    <property type="match status" value="1"/>
</dbReference>
<dbReference type="Proteomes" id="UP001058974">
    <property type="component" value="Chromosome 6"/>
</dbReference>
<feature type="transmembrane region" description="Helical" evidence="13">
    <location>
        <begin position="177"/>
        <end position="197"/>
    </location>
</feature>
<dbReference type="FunFam" id="1.20.1560.10:FF:000002">
    <property type="entry name" value="ABC transporter C family member 5"/>
    <property type="match status" value="1"/>
</dbReference>
<dbReference type="InterPro" id="IPR044746">
    <property type="entry name" value="ABCC_6TM_D1"/>
</dbReference>
<comment type="catalytic activity">
    <reaction evidence="12">
        <text>ATP + H2O + xenobioticSide 1 = ADP + phosphate + xenobioticSide 2.</text>
        <dbReference type="EC" id="7.6.2.2"/>
    </reaction>
</comment>
<feature type="transmembrane region" description="Helical" evidence="13">
    <location>
        <begin position="960"/>
        <end position="980"/>
    </location>
</feature>
<feature type="transmembrane region" description="Helical" evidence="13">
    <location>
        <begin position="344"/>
        <end position="364"/>
    </location>
</feature>
<evidence type="ECO:0000256" key="5">
    <source>
        <dbReference type="ARBA" id="ARBA00022692"/>
    </source>
</evidence>
<dbReference type="CDD" id="cd03244">
    <property type="entry name" value="ABCC_MRP_domain2"/>
    <property type="match status" value="1"/>
</dbReference>
<comment type="subcellular location">
    <subcellularLocation>
        <location evidence="1">Membrane</location>
        <topology evidence="1">Multi-pass membrane protein</topology>
    </subcellularLocation>
</comment>
<feature type="domain" description="ABC transmembrane type-1" evidence="15">
    <location>
        <begin position="932"/>
        <end position="1201"/>
    </location>
</feature>
<dbReference type="PROSITE" id="PS00211">
    <property type="entry name" value="ABC_TRANSPORTER_1"/>
    <property type="match status" value="1"/>
</dbReference>
<keyword evidence="10 13" id="KW-1133">Transmembrane helix</keyword>
<dbReference type="PANTHER" id="PTHR24223:SF369">
    <property type="entry name" value="ABC TRANSPORTER C FAMILY MEMBER 10"/>
    <property type="match status" value="1"/>
</dbReference>
<dbReference type="GO" id="GO:0016020">
    <property type="term" value="C:membrane"/>
    <property type="evidence" value="ECO:0007669"/>
    <property type="project" value="UniProtKB-SubCell"/>
</dbReference>
<dbReference type="InterPro" id="IPR003439">
    <property type="entry name" value="ABC_transporter-like_ATP-bd"/>
</dbReference>
<organism evidence="16 17">
    <name type="scientific">Pisum sativum</name>
    <name type="common">Garden pea</name>
    <name type="synonym">Lathyrus oleraceus</name>
    <dbReference type="NCBI Taxonomy" id="3888"/>
    <lineage>
        <taxon>Eukaryota</taxon>
        <taxon>Viridiplantae</taxon>
        <taxon>Streptophyta</taxon>
        <taxon>Embryophyta</taxon>
        <taxon>Tracheophyta</taxon>
        <taxon>Spermatophyta</taxon>
        <taxon>Magnoliopsida</taxon>
        <taxon>eudicotyledons</taxon>
        <taxon>Gunneridae</taxon>
        <taxon>Pentapetalae</taxon>
        <taxon>rosids</taxon>
        <taxon>fabids</taxon>
        <taxon>Fabales</taxon>
        <taxon>Fabaceae</taxon>
        <taxon>Papilionoideae</taxon>
        <taxon>50 kb inversion clade</taxon>
        <taxon>NPAAA clade</taxon>
        <taxon>Hologalegina</taxon>
        <taxon>IRL clade</taxon>
        <taxon>Fabeae</taxon>
        <taxon>Lathyrus</taxon>
    </lineage>
</organism>
<evidence type="ECO:0000256" key="12">
    <source>
        <dbReference type="ARBA" id="ARBA00034018"/>
    </source>
</evidence>
<reference evidence="16 17" key="1">
    <citation type="journal article" date="2022" name="Nat. Genet.">
        <title>Improved pea reference genome and pan-genome highlight genomic features and evolutionary characteristics.</title>
        <authorList>
            <person name="Yang T."/>
            <person name="Liu R."/>
            <person name="Luo Y."/>
            <person name="Hu S."/>
            <person name="Wang D."/>
            <person name="Wang C."/>
            <person name="Pandey M.K."/>
            <person name="Ge S."/>
            <person name="Xu Q."/>
            <person name="Li N."/>
            <person name="Li G."/>
            <person name="Huang Y."/>
            <person name="Saxena R.K."/>
            <person name="Ji Y."/>
            <person name="Li M."/>
            <person name="Yan X."/>
            <person name="He Y."/>
            <person name="Liu Y."/>
            <person name="Wang X."/>
            <person name="Xiang C."/>
            <person name="Varshney R.K."/>
            <person name="Ding H."/>
            <person name="Gao S."/>
            <person name="Zong X."/>
        </authorList>
    </citation>
    <scope>NUCLEOTIDE SEQUENCE [LARGE SCALE GENOMIC DNA]</scope>
    <source>
        <strain evidence="16 17">cv. Zhongwan 6</strain>
    </source>
</reference>
<dbReference type="InterPro" id="IPR011527">
    <property type="entry name" value="ABC1_TM_dom"/>
</dbReference>
<accession>A0A9D5A757</accession>
<dbReference type="InterPro" id="IPR056228">
    <property type="entry name" value="ABCC10-like_N"/>
</dbReference>
<dbReference type="EC" id="7.6.2.2" evidence="3"/>
<feature type="domain" description="ABC transporter" evidence="14">
    <location>
        <begin position="1240"/>
        <end position="1488"/>
    </location>
</feature>
<evidence type="ECO:0000256" key="10">
    <source>
        <dbReference type="ARBA" id="ARBA00022989"/>
    </source>
</evidence>
<dbReference type="CDD" id="cd03250">
    <property type="entry name" value="ABCC_MRP_domain1"/>
    <property type="match status" value="1"/>
</dbReference>
<dbReference type="PROSITE" id="PS50893">
    <property type="entry name" value="ABC_TRANSPORTER_2"/>
    <property type="match status" value="2"/>
</dbReference>
<keyword evidence="8" id="KW-0067">ATP-binding</keyword>
<dbReference type="InterPro" id="IPR027417">
    <property type="entry name" value="P-loop_NTPase"/>
</dbReference>
<dbReference type="FunFam" id="3.40.50.300:FF:000923">
    <property type="entry name" value="ABC transporter C family member 10"/>
    <property type="match status" value="1"/>
</dbReference>
<keyword evidence="17" id="KW-1185">Reference proteome</keyword>
<gene>
    <name evidence="16" type="ORF">KIW84_065249</name>
</gene>
<dbReference type="SUPFAM" id="SSF52540">
    <property type="entry name" value="P-loop containing nucleoside triphosphate hydrolases"/>
    <property type="match status" value="2"/>
</dbReference>
<feature type="transmembrane region" description="Helical" evidence="13">
    <location>
        <begin position="921"/>
        <end position="940"/>
    </location>
</feature>
<dbReference type="InterPro" id="IPR050173">
    <property type="entry name" value="ABC_transporter_C-like"/>
</dbReference>
<proteinExistence type="inferred from homology"/>
<dbReference type="GO" id="GO:0005524">
    <property type="term" value="F:ATP binding"/>
    <property type="evidence" value="ECO:0007669"/>
    <property type="project" value="UniProtKB-KW"/>
</dbReference>
<dbReference type="Pfam" id="PF00664">
    <property type="entry name" value="ABC_membrane"/>
    <property type="match status" value="2"/>
</dbReference>
<dbReference type="Gene3D" id="1.20.1560.10">
    <property type="entry name" value="ABC transporter type 1, transmembrane domain"/>
    <property type="match status" value="2"/>
</dbReference>
<dbReference type="GO" id="GO:0016887">
    <property type="term" value="F:ATP hydrolysis activity"/>
    <property type="evidence" value="ECO:0007669"/>
    <property type="project" value="InterPro"/>
</dbReference>
<dbReference type="EMBL" id="JAMSHJ010000006">
    <property type="protein sequence ID" value="KAI5400252.1"/>
    <property type="molecule type" value="Genomic_DNA"/>
</dbReference>
<evidence type="ECO:0000256" key="11">
    <source>
        <dbReference type="ARBA" id="ARBA00023136"/>
    </source>
</evidence>
<feature type="transmembrane region" description="Helical" evidence="13">
    <location>
        <begin position="310"/>
        <end position="338"/>
    </location>
</feature>
<comment type="caution">
    <text evidence="16">The sequence shown here is derived from an EMBL/GenBank/DDBJ whole genome shotgun (WGS) entry which is preliminary data.</text>
</comment>
<feature type="transmembrane region" description="Helical" evidence="13">
    <location>
        <begin position="436"/>
        <end position="463"/>
    </location>
</feature>
<keyword evidence="7" id="KW-0547">Nucleotide-binding</keyword>
<name>A0A9D5A757_PEA</name>
<keyword evidence="5 13" id="KW-0812">Transmembrane</keyword>
<dbReference type="Gene3D" id="3.40.50.300">
    <property type="entry name" value="P-loop containing nucleotide triphosphate hydrolases"/>
    <property type="match status" value="2"/>
</dbReference>
<comment type="similarity">
    <text evidence="2">Belongs to the ABC transporter superfamily. ABCC family. Conjugate transporter (TC 3.A.1.208) subfamily.</text>
</comment>
<dbReference type="SMART" id="SM00382">
    <property type="entry name" value="AAA"/>
    <property type="match status" value="2"/>
</dbReference>
<feature type="transmembrane region" description="Helical" evidence="13">
    <location>
        <begin position="37"/>
        <end position="60"/>
    </location>
</feature>
<feature type="transmembrane region" description="Helical" evidence="13">
    <location>
        <begin position="1046"/>
        <end position="1069"/>
    </location>
</feature>
<feature type="transmembrane region" description="Helical" evidence="13">
    <location>
        <begin position="117"/>
        <end position="137"/>
    </location>
</feature>
<sequence>MKKMAGFWSVFCGESGCSKPCSSYYDVKFLVDPSTCINHFLVSCFDVFFLILLLFVMMIHKLSLKPYQGIIHRQRYSSLQLVSAITNGVLGLVHLFYGIWILEDKLTKNQTALPLDLWLLELFQGLTWLLVGLTLSLKFKQIPRAWLRFFSILIFLVSAINCALSLFYVIGSMHLSFKVGVDVLSFPGAILLLLCTYRESKSSDTDREINGSLYAPLNGESNKDDSVSCVTLFAKAGFFSRISFWWLNSLMKSGKEKTLQDEDVPMLREEDRAESCYSMFLEQLNKQNQKDPSSQPSVLKTMVLCHWKEILISGFFAMLKVLALSSGPLLLNSFILVAEGYESFKYQGFVLAISLFFIKIIESLSQRQWYFRSRLVGLKVKSLLTAAIYKKQLRLSNSARLAHSSGEIMNYVTVDAYRIGEFPYWFHQTWTTSFQLCISLVILFRAVGLATIASLVVIVITVLCNTPLAKLQHKFQSKLMVAQDERLKAISEALVNMKVLKLYAWETSFKNSIEGLRNEELKWLSAVQLRKAYNTFLFWSSPVMVSAATFGACYFLNVPLHANNVFTFVATLRLVQDPIRTIPDVIGVVIQAKVAFARILKFLEAPELQSENIGKRCSEDNTRGSISIKSAEFSWEDSNVSKSTLRNINLEVSPGQKVAICGEVGSGKSTLLAAILREVPITQGKIDVYGKFAYVSQTAWIQTGSIRDNILFGSPMDVQKYQKTLHRSSLVKDLELFPHGDLTEIGERGVNLSGGQKQRVQLARALYQNADIYLLDDPFSAVDAQTASNLFNEYIMEGLAGKTVFLVTHQVDFLPAFDFVLLMSDGKILQAASYHHLLTSSKDFQDLVNAHKETAGSDRLVDVTSSERNSNSAKEIRKTYVEKEKKFEAPEGDQLIKQEERETGDQGFKPYLTYLKQNNGYIYFSAASICHLIFVIGQILQNSWMAANVDNPKVSTLRLILVYLLIGVTSTVFLLLRSLFPVALGLQSSKSLFLQLLNSLFRAPMSFYDSTPLGRILSRVSSDLSIVDLDVPCGLLFAVGATCNCYASLTVLAVVTWQVLFVSIPMLYFTLRLQRYYFASAKELMRMNGTTKSFVANHLAESVAGAVTIRAFEEEDRFFAKNLDLIDINATPFFHSFAANEWLIQRLETVSAVVLASAALCIVVLPPGTFSSGFIGMALSYGLSLNASLVFSIQNQCNIANYIISVERLNQYMHVPSEAPEVIEGNRPPVNWPVVGRVELQELKIRYRHDTPLVLRGITCTFEGGHKIGIVGRTGSGKTTLIGALFRLVEPAGGKIIVDGIDICSIGLHDLRSRFGIIPQDPTLFNGTVRYNLDPLFQHSDQEIWEVVLLPAKWTNCDFFTKVLGKCQLQEAVQEKEGGLDSSVVEDGANWSMGQRQLFCLGRALLRRSRVLVLDEATASIDNATDLILQKTIRTEFADCTVITVAHRIPTVMDCTKVLSISDGKLVEYDDPMKLMKREGSLFGKLVKEYWSHFQSAESH</sequence>
<evidence type="ECO:0000313" key="17">
    <source>
        <dbReference type="Proteomes" id="UP001058974"/>
    </source>
</evidence>
<keyword evidence="6" id="KW-0677">Repeat</keyword>
<dbReference type="GO" id="GO:0008559">
    <property type="term" value="F:ABC-type xenobiotic transporter activity"/>
    <property type="evidence" value="ECO:0007669"/>
    <property type="project" value="UniProtKB-EC"/>
</dbReference>